<dbReference type="Proteomes" id="UP000298631">
    <property type="component" value="Chromosome"/>
</dbReference>
<keyword evidence="3" id="KW-1185">Reference proteome</keyword>
<evidence type="ECO:0000313" key="2">
    <source>
        <dbReference type="EMBL" id="QCO56607.1"/>
    </source>
</evidence>
<reference evidence="2 3" key="1">
    <citation type="submission" date="2019-05" db="EMBL/GenBank/DDBJ databases">
        <title>Pseudorhodobacter turbinis sp. nov., isolated from the gut of the Korean turban shell.</title>
        <authorList>
            <person name="Jeong Y.-S."/>
            <person name="Kang W.-R."/>
            <person name="Bae J.-W."/>
        </authorList>
    </citation>
    <scope>NUCLEOTIDE SEQUENCE [LARGE SCALE GENOMIC DNA]</scope>
    <source>
        <strain evidence="2 3">S12M18</strain>
    </source>
</reference>
<proteinExistence type="predicted"/>
<dbReference type="AlphaFoldDB" id="A0A4P8EI28"/>
<accession>A0A4P8EI28</accession>
<organism evidence="2 3">
    <name type="scientific">Pseudorhodobacter turbinis</name>
    <dbReference type="NCBI Taxonomy" id="2500533"/>
    <lineage>
        <taxon>Bacteria</taxon>
        <taxon>Pseudomonadati</taxon>
        <taxon>Pseudomonadota</taxon>
        <taxon>Alphaproteobacteria</taxon>
        <taxon>Rhodobacterales</taxon>
        <taxon>Paracoccaceae</taxon>
        <taxon>Pseudorhodobacter</taxon>
    </lineage>
</organism>
<feature type="transmembrane region" description="Helical" evidence="1">
    <location>
        <begin position="21"/>
        <end position="43"/>
    </location>
</feature>
<sequence>MSPLREGEAILAEWPADKERYWRSHAIMAVLGGALGGVVLLAIGNPTPWVGPVAAVLAMGVRAWYLASEALAGRWRLTTQRLQGPGGRQVSLGQITTVRPFFGDVQVISQAGDKHLMKYLADGAGVAAAIQSAKAGFNP</sequence>
<evidence type="ECO:0008006" key="4">
    <source>
        <dbReference type="Google" id="ProtNLM"/>
    </source>
</evidence>
<evidence type="ECO:0000313" key="3">
    <source>
        <dbReference type="Proteomes" id="UP000298631"/>
    </source>
</evidence>
<name>A0A4P8EI28_9RHOB</name>
<feature type="transmembrane region" description="Helical" evidence="1">
    <location>
        <begin position="49"/>
        <end position="67"/>
    </location>
</feature>
<dbReference type="KEGG" id="pseb:EOK75_11670"/>
<gene>
    <name evidence="2" type="ORF">EOK75_11670</name>
</gene>
<evidence type="ECO:0000256" key="1">
    <source>
        <dbReference type="SAM" id="Phobius"/>
    </source>
</evidence>
<dbReference type="OrthoDB" id="7861868at2"/>
<protein>
    <recommendedName>
        <fullName evidence="4">DUF304 domain-containing protein</fullName>
    </recommendedName>
</protein>
<dbReference type="EMBL" id="CP039964">
    <property type="protein sequence ID" value="QCO56607.1"/>
    <property type="molecule type" value="Genomic_DNA"/>
</dbReference>
<keyword evidence="1" id="KW-0472">Membrane</keyword>
<keyword evidence="1" id="KW-0812">Transmembrane</keyword>
<keyword evidence="1" id="KW-1133">Transmembrane helix</keyword>